<dbReference type="Pfam" id="PF07760">
    <property type="entry name" value="DUF1616"/>
    <property type="match status" value="1"/>
</dbReference>
<sequence>MRRATATENAHGPARGFLREFGDLGAVLAYALTGGFLVLSGVVEGPMRVLVAGPLLFFLPGYAVVAALFPAEPPDGGGDGTVLSAAVLRRPGVEWVERVALSLAVSVVVLVLLALALSLAGSSFATAPLVTVVVALTAVAALAAGGLRARLAPGDRATAPVDRWHDEARAATVDAGSGVDAALNVALAVAVVAAVAALAVGLAAPQSGEAYTEAALLTESDGKLVAGDYPTDLTAGEPASFTLVVENHEGAATDYTTVVVLQRVQTDGESVSVLEQQELGRESLSLGDGERAQQAVSVTPDLLGEDLRLRVLVYAGDPPAEPTGASATEHLTLWVDVSPADGA</sequence>
<evidence type="ECO:0000313" key="4">
    <source>
        <dbReference type="Proteomes" id="UP000198518"/>
    </source>
</evidence>
<feature type="domain" description="DUF1616" evidence="2">
    <location>
        <begin position="30"/>
        <end position="336"/>
    </location>
</feature>
<feature type="transmembrane region" description="Helical" evidence="1">
    <location>
        <begin position="126"/>
        <end position="147"/>
    </location>
</feature>
<feature type="transmembrane region" description="Helical" evidence="1">
    <location>
        <begin position="99"/>
        <end position="120"/>
    </location>
</feature>
<dbReference type="Proteomes" id="UP000198518">
    <property type="component" value="Unassembled WGS sequence"/>
</dbReference>
<organism evidence="3 4">
    <name type="scientific">Halobacterium jilantaiense</name>
    <dbReference type="NCBI Taxonomy" id="355548"/>
    <lineage>
        <taxon>Archaea</taxon>
        <taxon>Methanobacteriati</taxon>
        <taxon>Methanobacteriota</taxon>
        <taxon>Stenosarchaea group</taxon>
        <taxon>Halobacteria</taxon>
        <taxon>Halobacteriales</taxon>
        <taxon>Halobacteriaceae</taxon>
        <taxon>Halobacterium</taxon>
    </lineage>
</organism>
<keyword evidence="1" id="KW-0812">Transmembrane</keyword>
<evidence type="ECO:0000259" key="2">
    <source>
        <dbReference type="Pfam" id="PF07760"/>
    </source>
</evidence>
<reference evidence="3 4" key="1">
    <citation type="submission" date="2016-10" db="EMBL/GenBank/DDBJ databases">
        <authorList>
            <person name="de Groot N.N."/>
        </authorList>
    </citation>
    <scope>NUCLEOTIDE SEQUENCE [LARGE SCALE GENOMIC DNA]</scope>
    <source>
        <strain evidence="3 4">CGMCC 1.5337</strain>
    </source>
</reference>
<evidence type="ECO:0000256" key="1">
    <source>
        <dbReference type="SAM" id="Phobius"/>
    </source>
</evidence>
<feature type="transmembrane region" description="Helical" evidence="1">
    <location>
        <begin position="21"/>
        <end position="43"/>
    </location>
</feature>
<dbReference type="STRING" id="355548.SAMN04487945_0281"/>
<dbReference type="OrthoDB" id="82282at2157"/>
<keyword evidence="4" id="KW-1185">Reference proteome</keyword>
<keyword evidence="1" id="KW-1133">Transmembrane helix</keyword>
<gene>
    <name evidence="3" type="ORF">SAMN04487945_0281</name>
</gene>
<proteinExistence type="predicted"/>
<dbReference type="InterPro" id="IPR011674">
    <property type="entry name" value="DUF1616"/>
</dbReference>
<accession>A0A1I0MQE2</accession>
<dbReference type="AlphaFoldDB" id="A0A1I0MQE2"/>
<evidence type="ECO:0000313" key="3">
    <source>
        <dbReference type="EMBL" id="SEV90758.1"/>
    </source>
</evidence>
<protein>
    <submittedName>
        <fullName evidence="3">Uncharacterized membrane protein</fullName>
    </submittedName>
</protein>
<feature type="transmembrane region" description="Helical" evidence="1">
    <location>
        <begin position="49"/>
        <end position="69"/>
    </location>
</feature>
<name>A0A1I0MQE2_9EURY</name>
<keyword evidence="1" id="KW-0472">Membrane</keyword>
<dbReference type="EMBL" id="FOJA01000001">
    <property type="protein sequence ID" value="SEV90758.1"/>
    <property type="molecule type" value="Genomic_DNA"/>
</dbReference>
<feature type="transmembrane region" description="Helical" evidence="1">
    <location>
        <begin position="181"/>
        <end position="204"/>
    </location>
</feature>
<dbReference type="RefSeq" id="WP_089667361.1">
    <property type="nucleotide sequence ID" value="NZ_FOJA01000001.1"/>
</dbReference>